<protein>
    <submittedName>
        <fullName evidence="4">Uncharacterized protein LOC104238696</fullName>
    </submittedName>
</protein>
<keyword evidence="3" id="KW-1185">Reference proteome</keyword>
<dbReference type="AlphaFoldDB" id="A0A1U7XP88"/>
<evidence type="ECO:0000313" key="3">
    <source>
        <dbReference type="Proteomes" id="UP000189701"/>
    </source>
</evidence>
<reference evidence="4" key="2">
    <citation type="submission" date="2025-08" db="UniProtKB">
        <authorList>
            <consortium name="RefSeq"/>
        </authorList>
    </citation>
    <scope>IDENTIFICATION</scope>
    <source>
        <tissue evidence="4">Leaf</tissue>
    </source>
</reference>
<dbReference type="RefSeq" id="XP_009791436.1">
    <property type="nucleotide sequence ID" value="XM_009793134.1"/>
</dbReference>
<organism evidence="3 4">
    <name type="scientific">Nicotiana sylvestris</name>
    <name type="common">Wood tobacco</name>
    <name type="synonym">South American tobacco</name>
    <dbReference type="NCBI Taxonomy" id="4096"/>
    <lineage>
        <taxon>Eukaryota</taxon>
        <taxon>Viridiplantae</taxon>
        <taxon>Streptophyta</taxon>
        <taxon>Embryophyta</taxon>
        <taxon>Tracheophyta</taxon>
        <taxon>Spermatophyta</taxon>
        <taxon>Magnoliopsida</taxon>
        <taxon>eudicotyledons</taxon>
        <taxon>Gunneridae</taxon>
        <taxon>Pentapetalae</taxon>
        <taxon>asterids</taxon>
        <taxon>lamiids</taxon>
        <taxon>Solanales</taxon>
        <taxon>Solanaceae</taxon>
        <taxon>Nicotianoideae</taxon>
        <taxon>Nicotianeae</taxon>
        <taxon>Nicotiana</taxon>
    </lineage>
</organism>
<dbReference type="Pfam" id="PF03732">
    <property type="entry name" value="Retrotrans_gag"/>
    <property type="match status" value="1"/>
</dbReference>
<evidence type="ECO:0000313" key="4">
    <source>
        <dbReference type="RefSeq" id="XP_009791436.1"/>
    </source>
</evidence>
<sequence>MAYSWFELWEDSREEGIPPKRWSEFADAFTDHFLSAEIRASRETEFENMKQSSRSVWEYHTEFAYLSKYSIHMLPAMEAKVHRFVQCLNPLTINEACMATLNSGMNYGKMVAFTQATKNCKLKSRMEREGNSMARSTGNMGKSLGGGRSAF</sequence>
<proteinExistence type="predicted"/>
<feature type="domain" description="Retrotransposon gag" evidence="2">
    <location>
        <begin position="3"/>
        <end position="90"/>
    </location>
</feature>
<dbReference type="Proteomes" id="UP000189701">
    <property type="component" value="Unplaced"/>
</dbReference>
<accession>A0A1U7XP88</accession>
<dbReference type="OrthoDB" id="1936908at2759"/>
<reference evidence="3" key="1">
    <citation type="journal article" date="2013" name="Genome Biol.">
        <title>Reference genomes and transcriptomes of Nicotiana sylvestris and Nicotiana tomentosiformis.</title>
        <authorList>
            <person name="Sierro N."/>
            <person name="Battey J.N."/>
            <person name="Ouadi S."/>
            <person name="Bovet L."/>
            <person name="Goepfert S."/>
            <person name="Bakaher N."/>
            <person name="Peitsch M.C."/>
            <person name="Ivanov N.V."/>
        </authorList>
    </citation>
    <scope>NUCLEOTIDE SEQUENCE [LARGE SCALE GENOMIC DNA]</scope>
</reference>
<evidence type="ECO:0000256" key="1">
    <source>
        <dbReference type="SAM" id="MobiDB-lite"/>
    </source>
</evidence>
<evidence type="ECO:0000259" key="2">
    <source>
        <dbReference type="Pfam" id="PF03732"/>
    </source>
</evidence>
<dbReference type="InterPro" id="IPR005162">
    <property type="entry name" value="Retrotrans_gag_dom"/>
</dbReference>
<gene>
    <name evidence="4" type="primary">LOC104238696</name>
</gene>
<feature type="region of interest" description="Disordered" evidence="1">
    <location>
        <begin position="127"/>
        <end position="151"/>
    </location>
</feature>
<name>A0A1U7XP88_NICSY</name>